<dbReference type="RefSeq" id="WP_273585337.1">
    <property type="nucleotide sequence ID" value="NZ_JANHJP010000005.1"/>
</dbReference>
<gene>
    <name evidence="12" type="ORF">M8044_000352</name>
</gene>
<evidence type="ECO:0000259" key="11">
    <source>
        <dbReference type="PROSITE" id="PS51900"/>
    </source>
</evidence>
<dbReference type="InterPro" id="IPR010998">
    <property type="entry name" value="Integrase_recombinase_N"/>
</dbReference>
<evidence type="ECO:0000256" key="7">
    <source>
        <dbReference type="ARBA" id="ARBA00023172"/>
    </source>
</evidence>
<feature type="domain" description="Tyr recombinase" evidence="10">
    <location>
        <begin position="107"/>
        <end position="296"/>
    </location>
</feature>
<evidence type="ECO:0000259" key="10">
    <source>
        <dbReference type="PROSITE" id="PS51898"/>
    </source>
</evidence>
<comment type="subcellular location">
    <subcellularLocation>
        <location evidence="1">Cytoplasm</location>
    </subcellularLocation>
</comment>
<dbReference type="InterPro" id="IPR004107">
    <property type="entry name" value="Integrase_SAM-like_N"/>
</dbReference>
<dbReference type="PROSITE" id="PS51900">
    <property type="entry name" value="CB"/>
    <property type="match status" value="1"/>
</dbReference>
<evidence type="ECO:0000256" key="9">
    <source>
        <dbReference type="PROSITE-ProRule" id="PRU01248"/>
    </source>
</evidence>
<dbReference type="SUPFAM" id="SSF56349">
    <property type="entry name" value="DNA breaking-rejoining enzymes"/>
    <property type="match status" value="1"/>
</dbReference>
<feature type="domain" description="Core-binding (CB)" evidence="11">
    <location>
        <begin position="1"/>
        <end position="86"/>
    </location>
</feature>
<dbReference type="Gene3D" id="1.10.443.10">
    <property type="entry name" value="Intergrase catalytic core"/>
    <property type="match status" value="1"/>
</dbReference>
<name>A0ABT5L951_9MOLU</name>
<comment type="caution">
    <text evidence="12">The sequence shown here is derived from an EMBL/GenBank/DDBJ whole genome shotgun (WGS) entry which is preliminary data.</text>
</comment>
<organism evidence="12 13">
    <name type="scientific">Columbia Basin potato purple top phytoplasma</name>
    <dbReference type="NCBI Taxonomy" id="307134"/>
    <lineage>
        <taxon>Bacteria</taxon>
        <taxon>Bacillati</taxon>
        <taxon>Mycoplasmatota</taxon>
        <taxon>Mollicutes</taxon>
        <taxon>Acholeplasmatales</taxon>
        <taxon>Acholeplasmataceae</taxon>
        <taxon>Candidatus Phytoplasma</taxon>
        <taxon>16SrVI (Clover proliferation group)</taxon>
    </lineage>
</organism>
<keyword evidence="8" id="KW-0131">Cell cycle</keyword>
<dbReference type="PANTHER" id="PTHR30349:SF77">
    <property type="entry name" value="TYROSINE RECOMBINASE XERC"/>
    <property type="match status" value="1"/>
</dbReference>
<dbReference type="PROSITE" id="PS51898">
    <property type="entry name" value="TYR_RECOMBINASE"/>
    <property type="match status" value="1"/>
</dbReference>
<dbReference type="PANTHER" id="PTHR30349">
    <property type="entry name" value="PHAGE INTEGRASE-RELATED"/>
    <property type="match status" value="1"/>
</dbReference>
<evidence type="ECO:0000256" key="8">
    <source>
        <dbReference type="ARBA" id="ARBA00023306"/>
    </source>
</evidence>
<sequence length="312" mass="37321">MDFINEFEIFLKIECNYSYFTIKNYIYDVKEFQNFLFQKNMIFNFIDLSEINEARYFVSYLSNKHLSNTSILRKISSLRLFYNFLIERYNFKHNIFKLIKLKKKSRKLPQILPESFIQNLLDVIDTSNIFGYRNYIILDLLYSCGLRVSELVNLQINNIYFMNHQILIYGKGKKERFIPLHIVLSNMLKHYLTYIRDKFLNKNRKSNRAKHDFLLINYKGDPLTEKGIRFILNQLSSKVSSNISLYPHAFRHAFATVLLNHGADLRVVQELLGHANLKTTQIYTHVSDVFLKKKFIEKHPRNVYKKKLLKKT</sequence>
<evidence type="ECO:0000313" key="13">
    <source>
        <dbReference type="Proteomes" id="UP001221763"/>
    </source>
</evidence>
<dbReference type="InterPro" id="IPR011010">
    <property type="entry name" value="DNA_brk_join_enz"/>
</dbReference>
<keyword evidence="7" id="KW-0233">DNA recombination</keyword>
<evidence type="ECO:0000256" key="2">
    <source>
        <dbReference type="ARBA" id="ARBA00022490"/>
    </source>
</evidence>
<dbReference type="InterPro" id="IPR013762">
    <property type="entry name" value="Integrase-like_cat_sf"/>
</dbReference>
<keyword evidence="5" id="KW-0229">DNA integration</keyword>
<dbReference type="Pfam" id="PF02899">
    <property type="entry name" value="Phage_int_SAM_1"/>
    <property type="match status" value="1"/>
</dbReference>
<keyword evidence="2" id="KW-0963">Cytoplasm</keyword>
<dbReference type="Pfam" id="PF00589">
    <property type="entry name" value="Phage_integrase"/>
    <property type="match status" value="1"/>
</dbReference>
<evidence type="ECO:0000256" key="6">
    <source>
        <dbReference type="ARBA" id="ARBA00023125"/>
    </source>
</evidence>
<evidence type="ECO:0000256" key="5">
    <source>
        <dbReference type="ARBA" id="ARBA00022908"/>
    </source>
</evidence>
<evidence type="ECO:0000256" key="4">
    <source>
        <dbReference type="ARBA" id="ARBA00022829"/>
    </source>
</evidence>
<dbReference type="EMBL" id="JANHJP010000005">
    <property type="protein sequence ID" value="MDC9032130.1"/>
    <property type="molecule type" value="Genomic_DNA"/>
</dbReference>
<keyword evidence="6 9" id="KW-0238">DNA-binding</keyword>
<keyword evidence="4" id="KW-0159">Chromosome partition</keyword>
<dbReference type="Gene3D" id="1.10.150.130">
    <property type="match status" value="1"/>
</dbReference>
<reference evidence="12 13" key="1">
    <citation type="journal article" date="2023" name="Plant">
        <title>Draft Genome Sequence Resource of CBPPT1, a 'Candidatus Phytoplasma trifolii'-Related Strain Associated with Potato Purple Top Disease in the Columbia Basin, U.S.A.</title>
        <authorList>
            <person name="Wei W."/>
            <person name="Shao J."/>
            <person name="Bottner-Parker K.D."/>
            <person name="Zhao Y."/>
        </authorList>
    </citation>
    <scope>NUCLEOTIDE SEQUENCE [LARGE SCALE GENOMIC DNA]</scope>
    <source>
        <strain evidence="12 13">CBPPT1</strain>
    </source>
</reference>
<evidence type="ECO:0000313" key="12">
    <source>
        <dbReference type="EMBL" id="MDC9032130.1"/>
    </source>
</evidence>
<dbReference type="InterPro" id="IPR044068">
    <property type="entry name" value="CB"/>
</dbReference>
<protein>
    <submittedName>
        <fullName evidence="12">Tyrosine-type recombinase/integrase</fullName>
    </submittedName>
</protein>
<keyword evidence="3" id="KW-0132">Cell division</keyword>
<keyword evidence="13" id="KW-1185">Reference proteome</keyword>
<accession>A0ABT5L951</accession>
<evidence type="ECO:0000256" key="3">
    <source>
        <dbReference type="ARBA" id="ARBA00022618"/>
    </source>
</evidence>
<evidence type="ECO:0000256" key="1">
    <source>
        <dbReference type="ARBA" id="ARBA00004496"/>
    </source>
</evidence>
<dbReference type="InterPro" id="IPR002104">
    <property type="entry name" value="Integrase_catalytic"/>
</dbReference>
<dbReference type="InterPro" id="IPR050090">
    <property type="entry name" value="Tyrosine_recombinase_XerCD"/>
</dbReference>
<dbReference type="Proteomes" id="UP001221763">
    <property type="component" value="Unassembled WGS sequence"/>
</dbReference>
<proteinExistence type="predicted"/>